<dbReference type="PANTHER" id="PTHR12849:SF0">
    <property type="entry name" value="LARIAT DEBRANCHING ENZYME"/>
    <property type="match status" value="1"/>
</dbReference>
<dbReference type="GO" id="GO:0000398">
    <property type="term" value="P:mRNA splicing, via spliceosome"/>
    <property type="evidence" value="ECO:0007669"/>
    <property type="project" value="TreeGrafter"/>
</dbReference>
<dbReference type="AlphaFoldDB" id="A0A316Z8Z8"/>
<dbReference type="SUPFAM" id="SSF56300">
    <property type="entry name" value="Metallo-dependent phosphatases"/>
    <property type="match status" value="1"/>
</dbReference>
<dbReference type="InterPro" id="IPR029052">
    <property type="entry name" value="Metallo-depent_PP-like"/>
</dbReference>
<dbReference type="Gene3D" id="3.60.21.10">
    <property type="match status" value="1"/>
</dbReference>
<evidence type="ECO:0000256" key="6">
    <source>
        <dbReference type="ARBA" id="ARBA00022664"/>
    </source>
</evidence>
<evidence type="ECO:0000256" key="7">
    <source>
        <dbReference type="ARBA" id="ARBA00022723"/>
    </source>
</evidence>
<dbReference type="GeneID" id="37268485"/>
<keyword evidence="12" id="KW-0539">Nucleus</keyword>
<keyword evidence="9" id="KW-0862">Zinc</keyword>
<evidence type="ECO:0000256" key="5">
    <source>
        <dbReference type="ARBA" id="ARBA00006045"/>
    </source>
</evidence>
<dbReference type="PANTHER" id="PTHR12849">
    <property type="entry name" value="RNA LARIAT DEBRANCHING ENZYME"/>
    <property type="match status" value="1"/>
</dbReference>
<keyword evidence="8" id="KW-0378">Hydrolase</keyword>
<name>A0A316Z8Z8_9BASI</name>
<dbReference type="InterPro" id="IPR007708">
    <property type="entry name" value="DBR1_C"/>
</dbReference>
<feature type="compositionally biased region" description="Low complexity" evidence="13">
    <location>
        <begin position="277"/>
        <end position="296"/>
    </location>
</feature>
<evidence type="ECO:0000256" key="4">
    <source>
        <dbReference type="ARBA" id="ARBA00004123"/>
    </source>
</evidence>
<feature type="region of interest" description="Disordered" evidence="13">
    <location>
        <begin position="582"/>
        <end position="679"/>
    </location>
</feature>
<evidence type="ECO:0000256" key="2">
    <source>
        <dbReference type="ARBA" id="ARBA00001947"/>
    </source>
</evidence>
<dbReference type="RefSeq" id="XP_025598015.1">
    <property type="nucleotide sequence ID" value="XM_025740941.1"/>
</dbReference>
<dbReference type="STRING" id="58919.A0A316Z8Z8"/>
<sequence>MRVAIEGCSHGELDAIYASIAALDARASQPAAAGASGSSSTAAAAPVTRTQLLLLCGDVQAARNAADLSCIAMPDKYLQLGDFAHYYSGVKVAPILTLVIGGNHEASNYMHELYHGGWLAPNIYYLGAAGCVEVGGLRIAGISGIYKSHDFTRGRYETLPYDRSAVRSIYHTRVYDSWRLSLLADAQSRPHVVMSHDWPNTIEQHGDTQALIRRKPFFKDEINTSTLGSPPLWELLRGLAPDYWFSAHLHVRFAALYKHDGSVTTVASAQGKQSGGPSNNAAASSSALPPAEEAAAPRARTWGGVPVVLDAGAHDAEGVPDESVEAEANPDEIEIEMSPSPQPEAALAPDAAVEAASAVKDDMDEDPPHAVASGSDAAMPLDATRQDGETRFLALSKCMVGQDFLQILDIPAPFDNDDSYALPLPPAPVAAAGEPLAEGMEPAAEAAVDGAGPSNPAPSPPRLPTFRHVAHWLAVTRATHSYLSLTRHQPAMPAAGSAQMREMVQAEETWVQQNLSSRVRGEGEVPPGADVHPLAIAGVQAFVHTAPPVTVPEGSAPGPPPYYTNPQTEALCAWLQIPNRINAPPPMPGAPSSASAPGLKRGPPSGSFPGVAGLPQKPAPASEEEEIRRIQMAAKEAMSRKRSKTEDGNAALSATEERPPVMTLDEDDGIDARWKEGSG</sequence>
<comment type="cofactor">
    <cofactor evidence="2">
        <name>Zn(2+)</name>
        <dbReference type="ChEBI" id="CHEBI:29105"/>
    </cofactor>
</comment>
<dbReference type="Proteomes" id="UP000245946">
    <property type="component" value="Unassembled WGS sequence"/>
</dbReference>
<dbReference type="GO" id="GO:0046872">
    <property type="term" value="F:metal ion binding"/>
    <property type="evidence" value="ECO:0007669"/>
    <property type="project" value="UniProtKB-KW"/>
</dbReference>
<organism evidence="15 16">
    <name type="scientific">Tilletiopsis washingtonensis</name>
    <dbReference type="NCBI Taxonomy" id="58919"/>
    <lineage>
        <taxon>Eukaryota</taxon>
        <taxon>Fungi</taxon>
        <taxon>Dikarya</taxon>
        <taxon>Basidiomycota</taxon>
        <taxon>Ustilaginomycotina</taxon>
        <taxon>Exobasidiomycetes</taxon>
        <taxon>Entylomatales</taxon>
        <taxon>Entylomatales incertae sedis</taxon>
        <taxon>Tilletiopsis</taxon>
    </lineage>
</organism>
<feature type="compositionally biased region" description="Basic and acidic residues" evidence="13">
    <location>
        <begin position="670"/>
        <end position="679"/>
    </location>
</feature>
<dbReference type="SMART" id="SM01124">
    <property type="entry name" value="DBR1"/>
    <property type="match status" value="1"/>
</dbReference>
<dbReference type="CDD" id="cd00844">
    <property type="entry name" value="MPP_Dbr1_N"/>
    <property type="match status" value="1"/>
</dbReference>
<protein>
    <recommendedName>
        <fullName evidence="14">Lariat debranching enzyme C-terminal domain-containing protein</fullName>
    </recommendedName>
</protein>
<dbReference type="GO" id="GO:0005634">
    <property type="term" value="C:nucleus"/>
    <property type="evidence" value="ECO:0007669"/>
    <property type="project" value="UniProtKB-SubCell"/>
</dbReference>
<feature type="region of interest" description="Disordered" evidence="13">
    <location>
        <begin position="350"/>
        <end position="381"/>
    </location>
</feature>
<evidence type="ECO:0000256" key="9">
    <source>
        <dbReference type="ARBA" id="ARBA00022833"/>
    </source>
</evidence>
<evidence type="ECO:0000256" key="12">
    <source>
        <dbReference type="ARBA" id="ARBA00023242"/>
    </source>
</evidence>
<keyword evidence="11" id="KW-0464">Manganese</keyword>
<evidence type="ECO:0000256" key="3">
    <source>
        <dbReference type="ARBA" id="ARBA00001954"/>
    </source>
</evidence>
<comment type="similarity">
    <text evidence="5">Belongs to the lariat debranching enzyme family.</text>
</comment>
<keyword evidence="7" id="KW-0479">Metal-binding</keyword>
<dbReference type="OrthoDB" id="407609at2759"/>
<evidence type="ECO:0000313" key="16">
    <source>
        <dbReference type="Proteomes" id="UP000245946"/>
    </source>
</evidence>
<evidence type="ECO:0000256" key="13">
    <source>
        <dbReference type="SAM" id="MobiDB-lite"/>
    </source>
</evidence>
<feature type="domain" description="Lariat debranching enzyme C-terminal" evidence="14">
    <location>
        <begin position="379"/>
        <end position="581"/>
    </location>
</feature>
<keyword evidence="6" id="KW-0507">mRNA processing</keyword>
<comment type="cofactor">
    <cofactor evidence="1">
        <name>Mn(2+)</name>
        <dbReference type="ChEBI" id="CHEBI:29035"/>
    </cofactor>
</comment>
<keyword evidence="10" id="KW-0408">Iron</keyword>
<gene>
    <name evidence="15" type="ORF">FA09DRAFT_319424</name>
</gene>
<reference evidence="15 16" key="1">
    <citation type="journal article" date="2018" name="Mol. Biol. Evol.">
        <title>Broad Genomic Sampling Reveals a Smut Pathogenic Ancestry of the Fungal Clade Ustilaginomycotina.</title>
        <authorList>
            <person name="Kijpornyongpan T."/>
            <person name="Mondo S.J."/>
            <person name="Barry K."/>
            <person name="Sandor L."/>
            <person name="Lee J."/>
            <person name="Lipzen A."/>
            <person name="Pangilinan J."/>
            <person name="LaButti K."/>
            <person name="Hainaut M."/>
            <person name="Henrissat B."/>
            <person name="Grigoriev I.V."/>
            <person name="Spatafora J.W."/>
            <person name="Aime M.C."/>
        </authorList>
    </citation>
    <scope>NUCLEOTIDE SEQUENCE [LARGE SCALE GENOMIC DNA]</scope>
    <source>
        <strain evidence="15 16">MCA 4186</strain>
    </source>
</reference>
<accession>A0A316Z8Z8</accession>
<dbReference type="Pfam" id="PF00149">
    <property type="entry name" value="Metallophos"/>
    <property type="match status" value="1"/>
</dbReference>
<dbReference type="InterPro" id="IPR041816">
    <property type="entry name" value="Dbr1_N"/>
</dbReference>
<evidence type="ECO:0000259" key="14">
    <source>
        <dbReference type="SMART" id="SM01124"/>
    </source>
</evidence>
<feature type="region of interest" description="Disordered" evidence="13">
    <location>
        <begin position="268"/>
        <end position="296"/>
    </location>
</feature>
<comment type="cofactor">
    <cofactor evidence="3">
        <name>Fe(2+)</name>
        <dbReference type="ChEBI" id="CHEBI:29033"/>
    </cofactor>
</comment>
<comment type="subcellular location">
    <subcellularLocation>
        <location evidence="4">Nucleus</location>
    </subcellularLocation>
</comment>
<evidence type="ECO:0000256" key="1">
    <source>
        <dbReference type="ARBA" id="ARBA00001936"/>
    </source>
</evidence>
<dbReference type="InterPro" id="IPR004843">
    <property type="entry name" value="Calcineurin-like_PHP"/>
</dbReference>
<dbReference type="EMBL" id="KZ819294">
    <property type="protein sequence ID" value="PWN97736.1"/>
    <property type="molecule type" value="Genomic_DNA"/>
</dbReference>
<dbReference type="GO" id="GO:0008419">
    <property type="term" value="F:RNA lariat debranching enzyme activity"/>
    <property type="evidence" value="ECO:0007669"/>
    <property type="project" value="TreeGrafter"/>
</dbReference>
<evidence type="ECO:0000256" key="11">
    <source>
        <dbReference type="ARBA" id="ARBA00023211"/>
    </source>
</evidence>
<evidence type="ECO:0000256" key="10">
    <source>
        <dbReference type="ARBA" id="ARBA00023004"/>
    </source>
</evidence>
<dbReference type="Pfam" id="PF05011">
    <property type="entry name" value="DBR1"/>
    <property type="match status" value="1"/>
</dbReference>
<evidence type="ECO:0000256" key="8">
    <source>
        <dbReference type="ARBA" id="ARBA00022801"/>
    </source>
</evidence>
<evidence type="ECO:0000313" key="15">
    <source>
        <dbReference type="EMBL" id="PWN97736.1"/>
    </source>
</evidence>
<proteinExistence type="inferred from homology"/>
<keyword evidence="16" id="KW-1185">Reference proteome</keyword>